<dbReference type="Gene3D" id="1.25.40.10">
    <property type="entry name" value="Tetratricopeptide repeat domain"/>
    <property type="match status" value="1"/>
</dbReference>
<protein>
    <recommendedName>
        <fullName evidence="5">Kinesin light chain</fullName>
    </recommendedName>
</protein>
<reference evidence="3 4" key="1">
    <citation type="journal article" date="2021" name="Sci. Rep.">
        <title>The genome of the diatom Chaetoceros tenuissimus carries an ancient integrated fragment of an extant virus.</title>
        <authorList>
            <person name="Hongo Y."/>
            <person name="Kimura K."/>
            <person name="Takaki Y."/>
            <person name="Yoshida Y."/>
            <person name="Baba S."/>
            <person name="Kobayashi G."/>
            <person name="Nagasaki K."/>
            <person name="Hano T."/>
            <person name="Tomaru Y."/>
        </authorList>
    </citation>
    <scope>NUCLEOTIDE SEQUENCE [LARGE SCALE GENOMIC DNA]</scope>
    <source>
        <strain evidence="3 4">NIES-3715</strain>
    </source>
</reference>
<dbReference type="Proteomes" id="UP001054902">
    <property type="component" value="Unassembled WGS sequence"/>
</dbReference>
<keyword evidence="2" id="KW-0802">TPR repeat</keyword>
<evidence type="ECO:0000313" key="4">
    <source>
        <dbReference type="Proteomes" id="UP001054902"/>
    </source>
</evidence>
<gene>
    <name evidence="3" type="ORF">CTEN210_18240</name>
</gene>
<accession>A0AAD3DC66</accession>
<dbReference type="SUPFAM" id="SSF48452">
    <property type="entry name" value="TPR-like"/>
    <property type="match status" value="1"/>
</dbReference>
<proteinExistence type="predicted"/>
<evidence type="ECO:0000256" key="1">
    <source>
        <dbReference type="ARBA" id="ARBA00022737"/>
    </source>
</evidence>
<keyword evidence="1" id="KW-0677">Repeat</keyword>
<dbReference type="SMART" id="SM00028">
    <property type="entry name" value="TPR"/>
    <property type="match status" value="4"/>
</dbReference>
<sequence length="409" mass="46913">MEHPEPEWWLRTFSDEVVEKLNHTVMVMPQWNDPTFFAGIPQLYAGLHTYETTGAKFEIAMTDDEFRSFLNECKNNYSKVIRKMLNFYDLQNNEEVKELEAAHDVFIENTLASKYLQLSELIRDWIENIGRPELEKVEHNSKDEMDLMSMLGSICMEKKQFDEAESFFRESSSMREEFLGEFHFDTLRSINDLASVYCRLGLYGKAEIIYEANLCRCQQCLESGNPLLLETMSNLGAVYRNQNKTEMAEPLFQDCLLVCEKYLEPGHPKTLMSLLNLARLQGSRGNHKDAGILFEDCLAKCEKHLGSDHAITRSCKARLTLNEKCLKDSHVMTLDEIEIANLLEKVNENGLNCRGSLEAQISLVLHIQEQDLLNMAYCLCASCLLRSELLLVRHDPLAIIIVVAVMASL</sequence>
<dbReference type="InterPro" id="IPR019734">
    <property type="entry name" value="TPR_rpt"/>
</dbReference>
<dbReference type="AlphaFoldDB" id="A0AAD3DC66"/>
<dbReference type="EMBL" id="BLLK01000075">
    <property type="protein sequence ID" value="GFH61764.1"/>
    <property type="molecule type" value="Genomic_DNA"/>
</dbReference>
<organism evidence="3 4">
    <name type="scientific">Chaetoceros tenuissimus</name>
    <dbReference type="NCBI Taxonomy" id="426638"/>
    <lineage>
        <taxon>Eukaryota</taxon>
        <taxon>Sar</taxon>
        <taxon>Stramenopiles</taxon>
        <taxon>Ochrophyta</taxon>
        <taxon>Bacillariophyta</taxon>
        <taxon>Coscinodiscophyceae</taxon>
        <taxon>Chaetocerotophycidae</taxon>
        <taxon>Chaetocerotales</taxon>
        <taxon>Chaetocerotaceae</taxon>
        <taxon>Chaetoceros</taxon>
    </lineage>
</organism>
<dbReference type="InterPro" id="IPR011990">
    <property type="entry name" value="TPR-like_helical_dom_sf"/>
</dbReference>
<evidence type="ECO:0000256" key="2">
    <source>
        <dbReference type="ARBA" id="ARBA00022803"/>
    </source>
</evidence>
<keyword evidence="4" id="KW-1185">Reference proteome</keyword>
<comment type="caution">
    <text evidence="3">The sequence shown here is derived from an EMBL/GenBank/DDBJ whole genome shotgun (WGS) entry which is preliminary data.</text>
</comment>
<dbReference type="PANTHER" id="PTHR45641:SF19">
    <property type="entry name" value="NEPHROCYSTIN-3"/>
    <property type="match status" value="1"/>
</dbReference>
<dbReference type="Pfam" id="PF13424">
    <property type="entry name" value="TPR_12"/>
    <property type="match status" value="2"/>
</dbReference>
<dbReference type="PANTHER" id="PTHR45641">
    <property type="entry name" value="TETRATRICOPEPTIDE REPEAT PROTEIN (AFU_ORTHOLOGUE AFUA_6G03870)"/>
    <property type="match status" value="1"/>
</dbReference>
<evidence type="ECO:0008006" key="5">
    <source>
        <dbReference type="Google" id="ProtNLM"/>
    </source>
</evidence>
<name>A0AAD3DC66_9STRA</name>
<evidence type="ECO:0000313" key="3">
    <source>
        <dbReference type="EMBL" id="GFH61764.1"/>
    </source>
</evidence>